<dbReference type="Proteomes" id="UP001302126">
    <property type="component" value="Unassembled WGS sequence"/>
</dbReference>
<comment type="caution">
    <text evidence="2">The sequence shown here is derived from an EMBL/GenBank/DDBJ whole genome shotgun (WGS) entry which is preliminary data.</text>
</comment>
<name>A0AAN6WK61_9PEZI</name>
<feature type="signal peptide" evidence="1">
    <location>
        <begin position="1"/>
        <end position="30"/>
    </location>
</feature>
<sequence>MLPPTSSLFHPIPLSISLLLLLTTLLPAHASSKAIILSSSSSDVSTNLTITPISLPDAPAPPPDSIGCSPSKDPLYVADAISAAQSLSWYIDHYGPVTQFTKVSWTKFDARADEIIAAWVAMQNQCGLGVGGYVFNASVQMTIGFQRIEEDWCSNL</sequence>
<proteinExistence type="predicted"/>
<organism evidence="2 3">
    <name type="scientific">Podospora australis</name>
    <dbReference type="NCBI Taxonomy" id="1536484"/>
    <lineage>
        <taxon>Eukaryota</taxon>
        <taxon>Fungi</taxon>
        <taxon>Dikarya</taxon>
        <taxon>Ascomycota</taxon>
        <taxon>Pezizomycotina</taxon>
        <taxon>Sordariomycetes</taxon>
        <taxon>Sordariomycetidae</taxon>
        <taxon>Sordariales</taxon>
        <taxon>Podosporaceae</taxon>
        <taxon>Podospora</taxon>
    </lineage>
</organism>
<evidence type="ECO:0000313" key="2">
    <source>
        <dbReference type="EMBL" id="KAK4183559.1"/>
    </source>
</evidence>
<protein>
    <recommendedName>
        <fullName evidence="4">SCP domain-containing protein</fullName>
    </recommendedName>
</protein>
<gene>
    <name evidence="2" type="ORF">QBC35DRAFT_456167</name>
</gene>
<dbReference type="AlphaFoldDB" id="A0AAN6WK61"/>
<evidence type="ECO:0008006" key="4">
    <source>
        <dbReference type="Google" id="ProtNLM"/>
    </source>
</evidence>
<feature type="chain" id="PRO_5042989523" description="SCP domain-containing protein" evidence="1">
    <location>
        <begin position="31"/>
        <end position="156"/>
    </location>
</feature>
<evidence type="ECO:0000313" key="3">
    <source>
        <dbReference type="Proteomes" id="UP001302126"/>
    </source>
</evidence>
<keyword evidence="1" id="KW-0732">Signal</keyword>
<evidence type="ECO:0000256" key="1">
    <source>
        <dbReference type="SAM" id="SignalP"/>
    </source>
</evidence>
<reference evidence="2" key="1">
    <citation type="journal article" date="2023" name="Mol. Phylogenet. Evol.">
        <title>Genome-scale phylogeny and comparative genomics of the fungal order Sordariales.</title>
        <authorList>
            <person name="Hensen N."/>
            <person name="Bonometti L."/>
            <person name="Westerberg I."/>
            <person name="Brannstrom I.O."/>
            <person name="Guillou S."/>
            <person name="Cros-Aarteil S."/>
            <person name="Calhoun S."/>
            <person name="Haridas S."/>
            <person name="Kuo A."/>
            <person name="Mondo S."/>
            <person name="Pangilinan J."/>
            <person name="Riley R."/>
            <person name="LaButti K."/>
            <person name="Andreopoulos B."/>
            <person name="Lipzen A."/>
            <person name="Chen C."/>
            <person name="Yan M."/>
            <person name="Daum C."/>
            <person name="Ng V."/>
            <person name="Clum A."/>
            <person name="Steindorff A."/>
            <person name="Ohm R.A."/>
            <person name="Martin F."/>
            <person name="Silar P."/>
            <person name="Natvig D.O."/>
            <person name="Lalanne C."/>
            <person name="Gautier V."/>
            <person name="Ament-Velasquez S.L."/>
            <person name="Kruys A."/>
            <person name="Hutchinson M.I."/>
            <person name="Powell A.J."/>
            <person name="Barry K."/>
            <person name="Miller A.N."/>
            <person name="Grigoriev I.V."/>
            <person name="Debuchy R."/>
            <person name="Gladieux P."/>
            <person name="Hiltunen Thoren M."/>
            <person name="Johannesson H."/>
        </authorList>
    </citation>
    <scope>NUCLEOTIDE SEQUENCE</scope>
    <source>
        <strain evidence="2">PSN309</strain>
    </source>
</reference>
<reference evidence="2" key="2">
    <citation type="submission" date="2023-05" db="EMBL/GenBank/DDBJ databases">
        <authorList>
            <consortium name="Lawrence Berkeley National Laboratory"/>
            <person name="Steindorff A."/>
            <person name="Hensen N."/>
            <person name="Bonometti L."/>
            <person name="Westerberg I."/>
            <person name="Brannstrom I.O."/>
            <person name="Guillou S."/>
            <person name="Cros-Aarteil S."/>
            <person name="Calhoun S."/>
            <person name="Haridas S."/>
            <person name="Kuo A."/>
            <person name="Mondo S."/>
            <person name="Pangilinan J."/>
            <person name="Riley R."/>
            <person name="Labutti K."/>
            <person name="Andreopoulos B."/>
            <person name="Lipzen A."/>
            <person name="Chen C."/>
            <person name="Yanf M."/>
            <person name="Daum C."/>
            <person name="Ng V."/>
            <person name="Clum A."/>
            <person name="Ohm R."/>
            <person name="Martin F."/>
            <person name="Silar P."/>
            <person name="Natvig D."/>
            <person name="Lalanne C."/>
            <person name="Gautier V."/>
            <person name="Ament-Velasquez S.L."/>
            <person name="Kruys A."/>
            <person name="Hutchinson M.I."/>
            <person name="Powell A.J."/>
            <person name="Barry K."/>
            <person name="Miller A.N."/>
            <person name="Grigoriev I.V."/>
            <person name="Debuchy R."/>
            <person name="Gladieux P."/>
            <person name="Thoren M.H."/>
            <person name="Johannesson H."/>
        </authorList>
    </citation>
    <scope>NUCLEOTIDE SEQUENCE</scope>
    <source>
        <strain evidence="2">PSN309</strain>
    </source>
</reference>
<accession>A0AAN6WK61</accession>
<keyword evidence="3" id="KW-1185">Reference proteome</keyword>
<dbReference type="EMBL" id="MU864540">
    <property type="protein sequence ID" value="KAK4183559.1"/>
    <property type="molecule type" value="Genomic_DNA"/>
</dbReference>